<proteinExistence type="predicted"/>
<organism evidence="4 5">
    <name type="scientific">Methylobacterium tardum</name>
    <dbReference type="NCBI Taxonomy" id="374432"/>
    <lineage>
        <taxon>Bacteria</taxon>
        <taxon>Pseudomonadati</taxon>
        <taxon>Pseudomonadota</taxon>
        <taxon>Alphaproteobacteria</taxon>
        <taxon>Hyphomicrobiales</taxon>
        <taxon>Methylobacteriaceae</taxon>
        <taxon>Methylobacterium</taxon>
    </lineage>
</organism>
<feature type="region of interest" description="Disordered" evidence="2">
    <location>
        <begin position="776"/>
        <end position="798"/>
    </location>
</feature>
<comment type="caution">
    <text evidence="4">The sequence shown here is derived from an EMBL/GenBank/DDBJ whole genome shotgun (WGS) entry which is preliminary data.</text>
</comment>
<feature type="coiled-coil region" evidence="1">
    <location>
        <begin position="417"/>
        <end position="444"/>
    </location>
</feature>
<evidence type="ECO:0000256" key="2">
    <source>
        <dbReference type="SAM" id="MobiDB-lite"/>
    </source>
</evidence>
<evidence type="ECO:0000259" key="3">
    <source>
        <dbReference type="Pfam" id="PF18013"/>
    </source>
</evidence>
<evidence type="ECO:0000313" key="5">
    <source>
        <dbReference type="Proteomes" id="UP001157440"/>
    </source>
</evidence>
<protein>
    <recommendedName>
        <fullName evidence="3">Phage tail lysozyme domain-containing protein</fullName>
    </recommendedName>
</protein>
<dbReference type="Proteomes" id="UP001157440">
    <property type="component" value="Unassembled WGS sequence"/>
</dbReference>
<evidence type="ECO:0000313" key="4">
    <source>
        <dbReference type="EMBL" id="GLS73967.1"/>
    </source>
</evidence>
<dbReference type="Pfam" id="PF18013">
    <property type="entry name" value="Phage_lysozyme2"/>
    <property type="match status" value="1"/>
</dbReference>
<reference evidence="5" key="1">
    <citation type="journal article" date="2019" name="Int. J. Syst. Evol. Microbiol.">
        <title>The Global Catalogue of Microorganisms (GCM) 10K type strain sequencing project: providing services to taxonomists for standard genome sequencing and annotation.</title>
        <authorList>
            <consortium name="The Broad Institute Genomics Platform"/>
            <consortium name="The Broad Institute Genome Sequencing Center for Infectious Disease"/>
            <person name="Wu L."/>
            <person name="Ma J."/>
        </authorList>
    </citation>
    <scope>NUCLEOTIDE SEQUENCE [LARGE SCALE GENOMIC DNA]</scope>
    <source>
        <strain evidence="5">NBRC 103632</strain>
    </source>
</reference>
<feature type="compositionally biased region" description="Gly residues" evidence="2">
    <location>
        <begin position="550"/>
        <end position="580"/>
    </location>
</feature>
<dbReference type="RefSeq" id="WP_238195410.1">
    <property type="nucleotide sequence ID" value="NZ_BPQZ01000005.1"/>
</dbReference>
<sequence length="918" mass="97283">MSDEVLRMQAEVQDRYSGPLKALRAQLLDTARTGNNHSETLAKGFGAVEGALQKTARTASSVVNPAFAALGVTGLTAGAAVAGISAALNKLTTNMSGLGQLSRESGVAAKTLQEFSSVAGRFGIEQDAVAAATKNFAAQMRTFSIGTGDAFNWVIRQGRDAAGRKAFQDFATDLQHTSDEGEKLKKALAFMETIRNPVERGIFAQQFFGNQDLGRIADGHLGPVLELFRKAREKLGEFKIEDVIDAEKFDRSLNSLKGSMQRLGTTIAREVLGPATDLTTWADELVSGQRADVTKSLREGLQGVKKELGEINWKQFGEDTVKGLQAGTALAGSLARTMHEIAEAIHAIRGGEYAQAARGLDGASGPLARALAPRVGDDEIDAQENVDRLRKMKEVADEAGQHLIGRTQQRLGLLPGSDQAGKDLEAAEARLKALQGRTPEQRQKDFEASEKLRKSVDGLTDEMKASRGGATVQKQSMDTQGGLFGGATVQTAAFGGGGGFRRFGGYGGGANLPVGGDDPVIHGGPQGGHATGPQVDRPRPAGPQVERRGGSGPGYRGEQGLGGLAGRSFGGGGRFNGLGGTRPSIPPIGPRPAVPSIDLPGGYTGNDGRRAARSGMTTGGRERVASWLEFMQRPIDQGGMGFTRDEAYGQIAMMQGESGLNLNPAAEGDHEDPIRKINPHAFGTVQWSDARGNKRFPMLRALAERMGKDWRDVSVQQQMYRAEMLREGRGGYRHVYDAIKRNGTGEGSLRFGINGYENPQKKDLAYAIRKPFLDRLRRDQSGPTAERADGDGTDLLPGGAPRLIRPNSMGGAPGLTMDQAAAMREGKADGAGWAAREAARKTFEAQQAEAAGLRTGGARVAATAARAGVVAMPKVENNGSVVVNVLEPGPKTRVATTASGKLFQDVVQRSGAQMRRAD</sequence>
<dbReference type="AlphaFoldDB" id="A0AA37TQV9"/>
<evidence type="ECO:0000256" key="1">
    <source>
        <dbReference type="SAM" id="Coils"/>
    </source>
</evidence>
<keyword evidence="5" id="KW-1185">Reference proteome</keyword>
<gene>
    <name evidence="4" type="ORF">GCM10007890_59820</name>
</gene>
<feature type="compositionally biased region" description="Basic and acidic residues" evidence="2">
    <location>
        <begin position="776"/>
        <end position="790"/>
    </location>
</feature>
<dbReference type="EMBL" id="BSPL01000033">
    <property type="protein sequence ID" value="GLS73967.1"/>
    <property type="molecule type" value="Genomic_DNA"/>
</dbReference>
<feature type="region of interest" description="Disordered" evidence="2">
    <location>
        <begin position="514"/>
        <end position="593"/>
    </location>
</feature>
<name>A0AA37TQV9_9HYPH</name>
<keyword evidence="1" id="KW-0175">Coiled coil</keyword>
<dbReference type="InterPro" id="IPR041219">
    <property type="entry name" value="Phage_lysozyme2"/>
</dbReference>
<feature type="domain" description="Phage tail lysozyme" evidence="3">
    <location>
        <begin position="640"/>
        <end position="769"/>
    </location>
</feature>
<feature type="compositionally biased region" description="Pro residues" evidence="2">
    <location>
        <begin position="584"/>
        <end position="593"/>
    </location>
</feature>
<dbReference type="Gene3D" id="1.10.530.10">
    <property type="match status" value="1"/>
</dbReference>
<accession>A0AA37TQV9</accession>